<reference evidence="3 4" key="1">
    <citation type="submission" date="2018-07" db="EMBL/GenBank/DDBJ databases">
        <title>Genomic Encyclopedia of Type Strains, Phase IV (KMG-IV): sequencing the most valuable type-strain genomes for metagenomic binning, comparative biology and taxonomic classification.</title>
        <authorList>
            <person name="Goeker M."/>
        </authorList>
    </citation>
    <scope>NUCLEOTIDE SEQUENCE [LARGE SCALE GENOMIC DNA]</scope>
    <source>
        <strain evidence="3 4">DSM 44952</strain>
    </source>
</reference>
<proteinExistence type="predicted"/>
<comment type="caution">
    <text evidence="3">The sequence shown here is derived from an EMBL/GenBank/DDBJ whole genome shotgun (WGS) entry which is preliminary data.</text>
</comment>
<dbReference type="AlphaFoldDB" id="A0A370GKX5"/>
<evidence type="ECO:0000313" key="4">
    <source>
        <dbReference type="Proteomes" id="UP000255355"/>
    </source>
</evidence>
<evidence type="ECO:0000256" key="1">
    <source>
        <dbReference type="SAM" id="MobiDB-lite"/>
    </source>
</evidence>
<feature type="transmembrane region" description="Helical" evidence="2">
    <location>
        <begin position="77"/>
        <end position="99"/>
    </location>
</feature>
<keyword evidence="4" id="KW-1185">Reference proteome</keyword>
<keyword evidence="2" id="KW-0472">Membrane</keyword>
<organism evidence="3 4">
    <name type="scientific">Nocardia mexicana</name>
    <dbReference type="NCBI Taxonomy" id="279262"/>
    <lineage>
        <taxon>Bacteria</taxon>
        <taxon>Bacillati</taxon>
        <taxon>Actinomycetota</taxon>
        <taxon>Actinomycetes</taxon>
        <taxon>Mycobacteriales</taxon>
        <taxon>Nocardiaceae</taxon>
        <taxon>Nocardia</taxon>
    </lineage>
</organism>
<accession>A0A370GKX5</accession>
<name>A0A370GKX5_9NOCA</name>
<feature type="region of interest" description="Disordered" evidence="1">
    <location>
        <begin position="50"/>
        <end position="70"/>
    </location>
</feature>
<keyword evidence="2" id="KW-1133">Transmembrane helix</keyword>
<sequence length="108" mass="11503">MAKVKRSVGAVILWCAIGLVAGVVPLGYGIHGLATSGKVTCDNRVMKPGDTCTTKKRKRGMTTRSYQEQKKRDRNSALIALGIGSVVTLGVGTLLVVGLRRPEENPQP</sequence>
<dbReference type="STRING" id="1210089.GCA_001613165_04974"/>
<feature type="transmembrane region" description="Helical" evidence="2">
    <location>
        <begin position="7"/>
        <end position="28"/>
    </location>
</feature>
<dbReference type="EMBL" id="QQAZ01000018">
    <property type="protein sequence ID" value="RDI43896.1"/>
    <property type="molecule type" value="Genomic_DNA"/>
</dbReference>
<evidence type="ECO:0000313" key="3">
    <source>
        <dbReference type="EMBL" id="RDI43896.1"/>
    </source>
</evidence>
<dbReference type="Proteomes" id="UP000255355">
    <property type="component" value="Unassembled WGS sequence"/>
</dbReference>
<gene>
    <name evidence="3" type="ORF">DFR68_11876</name>
</gene>
<protein>
    <submittedName>
        <fullName evidence="3">Uncharacterized protein</fullName>
    </submittedName>
</protein>
<evidence type="ECO:0000256" key="2">
    <source>
        <dbReference type="SAM" id="Phobius"/>
    </source>
</evidence>
<keyword evidence="2" id="KW-0812">Transmembrane</keyword>